<feature type="domain" description="GST N-terminal" evidence="1">
    <location>
        <begin position="12"/>
        <end position="103"/>
    </location>
</feature>
<dbReference type="InterPro" id="IPR036282">
    <property type="entry name" value="Glutathione-S-Trfase_C_sf"/>
</dbReference>
<organism evidence="2">
    <name type="scientific">Psilocybe cubensis</name>
    <name type="common">Psychedelic mushroom</name>
    <name type="synonym">Stropharia cubensis</name>
    <dbReference type="NCBI Taxonomy" id="181762"/>
    <lineage>
        <taxon>Eukaryota</taxon>
        <taxon>Fungi</taxon>
        <taxon>Dikarya</taxon>
        <taxon>Basidiomycota</taxon>
        <taxon>Agaricomycotina</taxon>
        <taxon>Agaricomycetes</taxon>
        <taxon>Agaricomycetidae</taxon>
        <taxon>Agaricales</taxon>
        <taxon>Agaricineae</taxon>
        <taxon>Strophariaceae</taxon>
        <taxon>Psilocybe</taxon>
    </lineage>
</organism>
<evidence type="ECO:0000313" key="2">
    <source>
        <dbReference type="EMBL" id="KAG5165024.1"/>
    </source>
</evidence>
<dbReference type="Gene3D" id="3.40.30.10">
    <property type="entry name" value="Glutaredoxin"/>
    <property type="match status" value="1"/>
</dbReference>
<dbReference type="SUPFAM" id="SSF47616">
    <property type="entry name" value="GST C-terminal domain-like"/>
    <property type="match status" value="1"/>
</dbReference>
<name>A0A8H7XSI6_PSICU</name>
<dbReference type="SUPFAM" id="SSF52833">
    <property type="entry name" value="Thioredoxin-like"/>
    <property type="match status" value="1"/>
</dbReference>
<proteinExistence type="predicted"/>
<dbReference type="AlphaFoldDB" id="A0A8H7XSI6"/>
<gene>
    <name evidence="2" type="ORF">JR316_009718</name>
</gene>
<dbReference type="OrthoDB" id="4951845at2759"/>
<dbReference type="EMBL" id="JAFIQS010000010">
    <property type="protein sequence ID" value="KAG5165024.1"/>
    <property type="molecule type" value="Genomic_DNA"/>
</dbReference>
<dbReference type="PROSITE" id="PS50404">
    <property type="entry name" value="GST_NTER"/>
    <property type="match status" value="1"/>
</dbReference>
<evidence type="ECO:0000259" key="1">
    <source>
        <dbReference type="PROSITE" id="PS50404"/>
    </source>
</evidence>
<comment type="caution">
    <text evidence="2">The sequence shown here is derived from an EMBL/GenBank/DDBJ whole genome shotgun (WGS) entry which is preliminary data.</text>
</comment>
<protein>
    <recommendedName>
        <fullName evidence="1">GST N-terminal domain-containing protein</fullName>
    </recommendedName>
</protein>
<sequence length="251" mass="29226">MSRSTEVLYSNDDYLVRYPVHSPRKYMVSQHLQDKGLEFTTEFVEYPDIEPVCKELGVKPTSKKEDGTDLYTLPAIYDPSTGVYVADSFPIAQYLDKTYPDTPPIFPRNTVGLHRAFTLSFAQHIEPLWDFIIPYTCFMLNPRSSEYFRRTREASFGKTMEELIPKGDGAVGNWDVLREGFSKIAYVYSFTDDMGPFLMGDEITWGDLLLCSFLSWMKIVWGEDDQKWKDVMKWDGGRWERLFNDLQKYAV</sequence>
<dbReference type="InterPro" id="IPR054416">
    <property type="entry name" value="GST_UstS-like_C"/>
</dbReference>
<accession>A0A8H7XSI6</accession>
<dbReference type="InterPro" id="IPR036249">
    <property type="entry name" value="Thioredoxin-like_sf"/>
</dbReference>
<dbReference type="InterPro" id="IPR004045">
    <property type="entry name" value="Glutathione_S-Trfase_N"/>
</dbReference>
<dbReference type="Pfam" id="PF22041">
    <property type="entry name" value="GST_C_7"/>
    <property type="match status" value="1"/>
</dbReference>
<reference evidence="2" key="1">
    <citation type="submission" date="2021-02" db="EMBL/GenBank/DDBJ databases">
        <title>Psilocybe cubensis genome.</title>
        <authorList>
            <person name="Mckernan K.J."/>
            <person name="Crawford S."/>
            <person name="Trippe A."/>
            <person name="Kane L.T."/>
            <person name="Mclaughlin S."/>
        </authorList>
    </citation>
    <scope>NUCLEOTIDE SEQUENCE [LARGE SCALE GENOMIC DNA]</scope>
    <source>
        <strain evidence="2">MGC-MH-2018</strain>
    </source>
</reference>
<dbReference type="Gene3D" id="1.20.1050.10">
    <property type="match status" value="1"/>
</dbReference>